<evidence type="ECO:0000256" key="7">
    <source>
        <dbReference type="SAM" id="SignalP"/>
    </source>
</evidence>
<dbReference type="Proteomes" id="UP000756132">
    <property type="component" value="Chromosome 3"/>
</dbReference>
<keyword evidence="4" id="KW-0378">Hydrolase</keyword>
<keyword evidence="7" id="KW-0732">Signal</keyword>
<dbReference type="InterPro" id="IPR029058">
    <property type="entry name" value="AB_hydrolase_fold"/>
</dbReference>
<keyword evidence="3" id="KW-0645">Protease</keyword>
<evidence type="ECO:0000256" key="4">
    <source>
        <dbReference type="ARBA" id="ARBA00022801"/>
    </source>
</evidence>
<feature type="signal peptide" evidence="7">
    <location>
        <begin position="1"/>
        <end position="19"/>
    </location>
</feature>
<protein>
    <submittedName>
        <fullName evidence="8">Carboxypeptidase S1 A</fullName>
    </submittedName>
</protein>
<reference evidence="8" key="1">
    <citation type="submission" date="2021-12" db="EMBL/GenBank/DDBJ databases">
        <authorList>
            <person name="Zaccaron A."/>
            <person name="Stergiopoulos I."/>
        </authorList>
    </citation>
    <scope>NUCLEOTIDE SEQUENCE</scope>
    <source>
        <strain evidence="8">Race5_Kim</strain>
    </source>
</reference>
<name>A0A9Q8LCC6_PASFU</name>
<keyword evidence="5" id="KW-0325">Glycoprotein</keyword>
<evidence type="ECO:0000256" key="2">
    <source>
        <dbReference type="ARBA" id="ARBA00022645"/>
    </source>
</evidence>
<dbReference type="GeneID" id="71988446"/>
<dbReference type="PANTHER" id="PTHR11802">
    <property type="entry name" value="SERINE PROTEASE FAMILY S10 SERINE CARBOXYPEPTIDASE"/>
    <property type="match status" value="1"/>
</dbReference>
<gene>
    <name evidence="8" type="ORF">CLAFUR5_08568</name>
</gene>
<evidence type="ECO:0000313" key="8">
    <source>
        <dbReference type="EMBL" id="UJO14786.1"/>
    </source>
</evidence>
<dbReference type="GO" id="GO:0000324">
    <property type="term" value="C:fungal-type vacuole"/>
    <property type="evidence" value="ECO:0007669"/>
    <property type="project" value="TreeGrafter"/>
</dbReference>
<comment type="similarity">
    <text evidence="1">Belongs to the peptidase S10 family.</text>
</comment>
<dbReference type="AlphaFoldDB" id="A0A9Q8LCC6"/>
<evidence type="ECO:0000313" key="9">
    <source>
        <dbReference type="Proteomes" id="UP000756132"/>
    </source>
</evidence>
<sequence length="532" mass="58365">MMFTSPLVRAVSALTLTNAAFLKPRQVPAPVNNVTTVTSPSGATIRYKEPGKNGICETTPGVKSYSGYIDIGQDNPSRDPVTLWLNGEPGSDSLIGLFEEIGPCYVDETLKTQQRAISWSNASNLLFLSQPVGTGFSYSDTSVGYLDPTYLSVSPAQSGQAVGRYSIIDPTKLDTSKLCAIAAWKLLQGFYGALPQFSKEVTSTDFSLWTESFGGHWGPAFASYFYEQNEKLPANTDGRRLNFKSFGIVNGIIDEQIQTKHLLEFTQSNTYGVQLINDTIYDHGKFSMYRPGGCQQAQDNCAYLTKDSLVKRSGCAAAQYICQNDVEDLYYTFGGNRGVYDIRTCNGKDVPPSQWRDFLNKAEVQNAIGTDLNYTSSNLIYTAFSLSGDFAVGYINDLEELLGYDIQVALVYGDADYICNWQGGEDISKSANWTGHDAFNAAGYTKLLVDGKEYGETRQFGKFSFTRVWEAGHEVPYFQPEAAFAIFNRTLHGLDAATGKVSTTGNSTYSTTGTPNTVHKRQLSPLDCPSTT</sequence>
<dbReference type="PANTHER" id="PTHR11802:SF131">
    <property type="entry name" value="CARBOXYPEPTIDASE"/>
    <property type="match status" value="1"/>
</dbReference>
<dbReference type="GO" id="GO:0006508">
    <property type="term" value="P:proteolysis"/>
    <property type="evidence" value="ECO:0007669"/>
    <property type="project" value="UniProtKB-KW"/>
</dbReference>
<dbReference type="RefSeq" id="XP_047759152.1">
    <property type="nucleotide sequence ID" value="XM_047907716.1"/>
</dbReference>
<feature type="compositionally biased region" description="Low complexity" evidence="6">
    <location>
        <begin position="504"/>
        <end position="517"/>
    </location>
</feature>
<keyword evidence="9" id="KW-1185">Reference proteome</keyword>
<evidence type="ECO:0000256" key="6">
    <source>
        <dbReference type="SAM" id="MobiDB-lite"/>
    </source>
</evidence>
<evidence type="ECO:0000256" key="5">
    <source>
        <dbReference type="ARBA" id="ARBA00023180"/>
    </source>
</evidence>
<dbReference type="KEGG" id="ffu:CLAFUR5_08568"/>
<dbReference type="SUPFAM" id="SSF53474">
    <property type="entry name" value="alpha/beta-Hydrolases"/>
    <property type="match status" value="1"/>
</dbReference>
<dbReference type="PRINTS" id="PR00724">
    <property type="entry name" value="CRBOXYPTASEC"/>
</dbReference>
<keyword evidence="2 8" id="KW-0121">Carboxypeptidase</keyword>
<proteinExistence type="inferred from homology"/>
<evidence type="ECO:0000256" key="1">
    <source>
        <dbReference type="ARBA" id="ARBA00009431"/>
    </source>
</evidence>
<reference evidence="8" key="2">
    <citation type="journal article" date="2022" name="Microb. Genom.">
        <title>A chromosome-scale genome assembly of the tomato pathogen Cladosporium fulvum reveals a compartmentalized genome architecture and the presence of a dispensable chromosome.</title>
        <authorList>
            <person name="Zaccaron A.Z."/>
            <person name="Chen L.H."/>
            <person name="Samaras A."/>
            <person name="Stergiopoulos I."/>
        </authorList>
    </citation>
    <scope>NUCLEOTIDE SEQUENCE</scope>
    <source>
        <strain evidence="8">Race5_Kim</strain>
    </source>
</reference>
<dbReference type="Pfam" id="PF00450">
    <property type="entry name" value="Peptidase_S10"/>
    <property type="match status" value="1"/>
</dbReference>
<feature type="chain" id="PRO_5040418512" evidence="7">
    <location>
        <begin position="20"/>
        <end position="532"/>
    </location>
</feature>
<dbReference type="GO" id="GO:0004185">
    <property type="term" value="F:serine-type carboxypeptidase activity"/>
    <property type="evidence" value="ECO:0007669"/>
    <property type="project" value="InterPro"/>
</dbReference>
<dbReference type="Gene3D" id="3.40.50.1820">
    <property type="entry name" value="alpha/beta hydrolase"/>
    <property type="match status" value="1"/>
</dbReference>
<accession>A0A9Q8LCC6</accession>
<organism evidence="8 9">
    <name type="scientific">Passalora fulva</name>
    <name type="common">Tomato leaf mold</name>
    <name type="synonym">Cladosporium fulvum</name>
    <dbReference type="NCBI Taxonomy" id="5499"/>
    <lineage>
        <taxon>Eukaryota</taxon>
        <taxon>Fungi</taxon>
        <taxon>Dikarya</taxon>
        <taxon>Ascomycota</taxon>
        <taxon>Pezizomycotina</taxon>
        <taxon>Dothideomycetes</taxon>
        <taxon>Dothideomycetidae</taxon>
        <taxon>Mycosphaerellales</taxon>
        <taxon>Mycosphaerellaceae</taxon>
        <taxon>Fulvia</taxon>
    </lineage>
</organism>
<dbReference type="InterPro" id="IPR001563">
    <property type="entry name" value="Peptidase_S10"/>
</dbReference>
<evidence type="ECO:0000256" key="3">
    <source>
        <dbReference type="ARBA" id="ARBA00022670"/>
    </source>
</evidence>
<dbReference type="OrthoDB" id="443318at2759"/>
<dbReference type="EMBL" id="CP090165">
    <property type="protein sequence ID" value="UJO14786.1"/>
    <property type="molecule type" value="Genomic_DNA"/>
</dbReference>
<feature type="region of interest" description="Disordered" evidence="6">
    <location>
        <begin position="504"/>
        <end position="532"/>
    </location>
</feature>